<evidence type="ECO:0000313" key="1">
    <source>
        <dbReference type="EMBL" id="SNR90578.1"/>
    </source>
</evidence>
<protein>
    <submittedName>
        <fullName evidence="1">Uncharacterized protein</fullName>
    </submittedName>
</protein>
<reference evidence="1 2" key="1">
    <citation type="submission" date="2017-06" db="EMBL/GenBank/DDBJ databases">
        <authorList>
            <person name="Kim H.J."/>
            <person name="Triplett B.A."/>
        </authorList>
    </citation>
    <scope>NUCLEOTIDE SEQUENCE [LARGE SCALE GENOMIC DNA]</scope>
    <source>
        <strain evidence="1 2">DSM 43151</strain>
    </source>
</reference>
<dbReference type="Proteomes" id="UP000198415">
    <property type="component" value="Unassembled WGS sequence"/>
</dbReference>
<proteinExistence type="predicted"/>
<sequence>MASVGWALAHLGRLATRADDPAAVGDALSTLAFFEAARSTPPSCWPLPCTRAS</sequence>
<evidence type="ECO:0000313" key="2">
    <source>
        <dbReference type="Proteomes" id="UP000198415"/>
    </source>
</evidence>
<keyword evidence="2" id="KW-1185">Reference proteome</keyword>
<dbReference type="RefSeq" id="WP_179277189.1">
    <property type="nucleotide sequence ID" value="NZ_BOMU01000047.1"/>
</dbReference>
<organism evidence="1 2">
    <name type="scientific">Actinoplanes regularis</name>
    <dbReference type="NCBI Taxonomy" id="52697"/>
    <lineage>
        <taxon>Bacteria</taxon>
        <taxon>Bacillati</taxon>
        <taxon>Actinomycetota</taxon>
        <taxon>Actinomycetes</taxon>
        <taxon>Micromonosporales</taxon>
        <taxon>Micromonosporaceae</taxon>
        <taxon>Actinoplanes</taxon>
    </lineage>
</organism>
<gene>
    <name evidence="1" type="ORF">SAMN06264365_10765</name>
</gene>
<name>A0A239A661_9ACTN</name>
<accession>A0A239A661</accession>
<dbReference type="EMBL" id="FZNR01000007">
    <property type="protein sequence ID" value="SNR90578.1"/>
    <property type="molecule type" value="Genomic_DNA"/>
</dbReference>
<dbReference type="AlphaFoldDB" id="A0A239A661"/>